<dbReference type="InterPro" id="IPR050482">
    <property type="entry name" value="Sensor_HK_TwoCompSys"/>
</dbReference>
<evidence type="ECO:0000256" key="7">
    <source>
        <dbReference type="ARBA" id="ARBA00022840"/>
    </source>
</evidence>
<dbReference type="CDD" id="cd16917">
    <property type="entry name" value="HATPase_UhpB-NarQ-NarX-like"/>
    <property type="match status" value="1"/>
</dbReference>
<dbReference type="PANTHER" id="PTHR24421:SF10">
    <property type="entry name" value="NITRATE_NITRITE SENSOR PROTEIN NARQ"/>
    <property type="match status" value="1"/>
</dbReference>
<name>A0A3M7TL85_9BACI</name>
<dbReference type="GO" id="GO:0016020">
    <property type="term" value="C:membrane"/>
    <property type="evidence" value="ECO:0007669"/>
    <property type="project" value="InterPro"/>
</dbReference>
<sequence>MDIHKMENREQKAKQFMLVTSILGFIVMLAAGFQAALPFSWSIFLLLVTFLFITEFFAIPVWKGATTLGFPIVFTMDLLFGLPLTLVVYGVVILCVNALQKRSVHILSFNAAQLVISFLGAKGLMLIFAPVLGRSLETLPETMSYTALFTLLFYVINHTFVDLVLLIRPQPYRFRDWKQKTTVESVGMMISIVYLGLFFLLGNQNRGEVVDIFSFFFFFSPLVALSLIGASNVKLRREKDRLLGLVNLNEDLNERIPDKKWLAGVEKNLSKLFEYDGIGIWTKEGSTWINQLSLGIADPKKERTNLDSFEEKYRELTLAPSPIQKDEQVRNSFHPYVKTAVLCPLKVEGDTAGFILIGKTRSGRIRPEESKMMKALVNQLEVLMKGRSLIDEREHRMILQERNRIAREIHDGIAQSVAAAVMKLEVAKRQAPGKPDKAFELLHQVIPELRSSLSEIRESIYALRPFPTEEHGLVQALKEEADRVRSLEKGTQITLTIKGDVPILKPEKEKLVYTTFKESVQNALKHAGTASADIVLTSTEDEVILEVSDAGVGFVLKEALIKARKGKHFGIVNMSEEAGRNGASFQIDSEAGKGTKITLSVPADR</sequence>
<dbReference type="GO" id="GO:0005524">
    <property type="term" value="F:ATP binding"/>
    <property type="evidence" value="ECO:0007669"/>
    <property type="project" value="UniProtKB-KW"/>
</dbReference>
<dbReference type="InterPro" id="IPR036890">
    <property type="entry name" value="HATPase_C_sf"/>
</dbReference>
<proteinExistence type="predicted"/>
<dbReference type="EC" id="2.7.13.3" evidence="2"/>
<feature type="transmembrane region" description="Helical" evidence="9">
    <location>
        <begin position="43"/>
        <end position="62"/>
    </location>
</feature>
<comment type="caution">
    <text evidence="12">The sequence shown here is derived from an EMBL/GenBank/DDBJ whole genome shotgun (WGS) entry which is preliminary data.</text>
</comment>
<feature type="transmembrane region" description="Helical" evidence="9">
    <location>
        <begin position="111"/>
        <end position="133"/>
    </location>
</feature>
<dbReference type="InterPro" id="IPR003594">
    <property type="entry name" value="HATPase_dom"/>
</dbReference>
<evidence type="ECO:0000313" key="12">
    <source>
        <dbReference type="EMBL" id="RNA66297.1"/>
    </source>
</evidence>
<evidence type="ECO:0000256" key="9">
    <source>
        <dbReference type="SAM" id="Phobius"/>
    </source>
</evidence>
<evidence type="ECO:0000256" key="4">
    <source>
        <dbReference type="ARBA" id="ARBA00022679"/>
    </source>
</evidence>
<keyword evidence="9" id="KW-0472">Membrane</keyword>
<feature type="transmembrane region" description="Helical" evidence="9">
    <location>
        <begin position="181"/>
        <end position="200"/>
    </location>
</feature>
<protein>
    <recommendedName>
        <fullName evidence="2">histidine kinase</fullName>
        <ecNumber evidence="2">2.7.13.3</ecNumber>
    </recommendedName>
</protein>
<keyword evidence="8" id="KW-0902">Two-component regulatory system</keyword>
<comment type="catalytic activity">
    <reaction evidence="1">
        <text>ATP + protein L-histidine = ADP + protein N-phospho-L-histidine.</text>
        <dbReference type="EC" id="2.7.13.3"/>
    </reaction>
</comment>
<dbReference type="GO" id="GO:0000155">
    <property type="term" value="F:phosphorelay sensor kinase activity"/>
    <property type="evidence" value="ECO:0007669"/>
    <property type="project" value="InterPro"/>
</dbReference>
<keyword evidence="4" id="KW-0808">Transferase</keyword>
<feature type="transmembrane region" description="Helical" evidence="9">
    <location>
        <begin position="16"/>
        <end position="36"/>
    </location>
</feature>
<keyword evidence="3" id="KW-0597">Phosphoprotein</keyword>
<evidence type="ECO:0000256" key="8">
    <source>
        <dbReference type="ARBA" id="ARBA00023012"/>
    </source>
</evidence>
<dbReference type="SUPFAM" id="SSF55781">
    <property type="entry name" value="GAF domain-like"/>
    <property type="match status" value="1"/>
</dbReference>
<feature type="transmembrane region" description="Helical" evidence="9">
    <location>
        <begin position="145"/>
        <end position="169"/>
    </location>
</feature>
<feature type="transmembrane region" description="Helical" evidence="9">
    <location>
        <begin position="68"/>
        <end position="99"/>
    </location>
</feature>
<evidence type="ECO:0000259" key="11">
    <source>
        <dbReference type="Pfam" id="PF07730"/>
    </source>
</evidence>
<evidence type="ECO:0000256" key="5">
    <source>
        <dbReference type="ARBA" id="ARBA00022741"/>
    </source>
</evidence>
<gene>
    <name evidence="12" type="ORF">EBO34_19455</name>
</gene>
<organism evidence="12 13">
    <name type="scientific">Alteribacter keqinensis</name>
    <dbReference type="NCBI Taxonomy" id="2483800"/>
    <lineage>
        <taxon>Bacteria</taxon>
        <taxon>Bacillati</taxon>
        <taxon>Bacillota</taxon>
        <taxon>Bacilli</taxon>
        <taxon>Bacillales</taxon>
        <taxon>Bacillaceae</taxon>
        <taxon>Alteribacter</taxon>
    </lineage>
</organism>
<keyword evidence="9" id="KW-0812">Transmembrane</keyword>
<accession>A0A3M7TL85</accession>
<keyword evidence="9" id="KW-1133">Transmembrane helix</keyword>
<evidence type="ECO:0000313" key="13">
    <source>
        <dbReference type="Proteomes" id="UP000278746"/>
    </source>
</evidence>
<dbReference type="Pfam" id="PF07730">
    <property type="entry name" value="HisKA_3"/>
    <property type="match status" value="1"/>
</dbReference>
<dbReference type="Proteomes" id="UP000278746">
    <property type="component" value="Unassembled WGS sequence"/>
</dbReference>
<dbReference type="AlphaFoldDB" id="A0A3M7TL85"/>
<dbReference type="EMBL" id="RHIB01000004">
    <property type="protein sequence ID" value="RNA66297.1"/>
    <property type="molecule type" value="Genomic_DNA"/>
</dbReference>
<evidence type="ECO:0000259" key="10">
    <source>
        <dbReference type="Pfam" id="PF02518"/>
    </source>
</evidence>
<evidence type="ECO:0000256" key="3">
    <source>
        <dbReference type="ARBA" id="ARBA00022553"/>
    </source>
</evidence>
<keyword evidence="7" id="KW-0067">ATP-binding</keyword>
<dbReference type="InterPro" id="IPR011712">
    <property type="entry name" value="Sig_transdc_His_kin_sub3_dim/P"/>
</dbReference>
<keyword evidence="5" id="KW-0547">Nucleotide-binding</keyword>
<keyword evidence="6" id="KW-0418">Kinase</keyword>
<feature type="transmembrane region" description="Helical" evidence="9">
    <location>
        <begin position="212"/>
        <end position="233"/>
    </location>
</feature>
<dbReference type="Pfam" id="PF02518">
    <property type="entry name" value="HATPase_c"/>
    <property type="match status" value="1"/>
</dbReference>
<evidence type="ECO:0000256" key="6">
    <source>
        <dbReference type="ARBA" id="ARBA00022777"/>
    </source>
</evidence>
<feature type="domain" description="Signal transduction histidine kinase subgroup 3 dimerisation and phosphoacceptor" evidence="11">
    <location>
        <begin position="401"/>
        <end position="465"/>
    </location>
</feature>
<evidence type="ECO:0000256" key="1">
    <source>
        <dbReference type="ARBA" id="ARBA00000085"/>
    </source>
</evidence>
<dbReference type="RefSeq" id="WP_122901756.1">
    <property type="nucleotide sequence ID" value="NZ_RHIB01000004.1"/>
</dbReference>
<dbReference type="GO" id="GO:0046983">
    <property type="term" value="F:protein dimerization activity"/>
    <property type="evidence" value="ECO:0007669"/>
    <property type="project" value="InterPro"/>
</dbReference>
<feature type="domain" description="Histidine kinase/HSP90-like ATPase" evidence="10">
    <location>
        <begin position="509"/>
        <end position="604"/>
    </location>
</feature>
<dbReference type="SUPFAM" id="SSF55874">
    <property type="entry name" value="ATPase domain of HSP90 chaperone/DNA topoisomerase II/histidine kinase"/>
    <property type="match status" value="1"/>
</dbReference>
<dbReference type="OrthoDB" id="9781904at2"/>
<reference evidence="12 13" key="1">
    <citation type="submission" date="2018-10" db="EMBL/GenBank/DDBJ databases">
        <title>Bacillus Keqinensis sp. nov., a moderately halophilic bacterium isolated from a saline-alkaline lake.</title>
        <authorList>
            <person name="Wang H."/>
        </authorList>
    </citation>
    <scope>NUCLEOTIDE SEQUENCE [LARGE SCALE GENOMIC DNA]</scope>
    <source>
        <strain evidence="12 13">KQ-3</strain>
    </source>
</reference>
<dbReference type="Gene3D" id="1.20.5.1930">
    <property type="match status" value="1"/>
</dbReference>
<dbReference type="Gene3D" id="3.30.565.10">
    <property type="entry name" value="Histidine kinase-like ATPase, C-terminal domain"/>
    <property type="match status" value="1"/>
</dbReference>
<keyword evidence="13" id="KW-1185">Reference proteome</keyword>
<evidence type="ECO:0000256" key="2">
    <source>
        <dbReference type="ARBA" id="ARBA00012438"/>
    </source>
</evidence>
<dbReference type="PANTHER" id="PTHR24421">
    <property type="entry name" value="NITRATE/NITRITE SENSOR PROTEIN NARX-RELATED"/>
    <property type="match status" value="1"/>
</dbReference>